<dbReference type="AlphaFoldDB" id="A0A0E9WXI2"/>
<proteinExistence type="predicted"/>
<reference evidence="1" key="1">
    <citation type="submission" date="2014-11" db="EMBL/GenBank/DDBJ databases">
        <authorList>
            <person name="Amaro Gonzalez C."/>
        </authorList>
    </citation>
    <scope>NUCLEOTIDE SEQUENCE</scope>
</reference>
<reference evidence="1" key="2">
    <citation type="journal article" date="2015" name="Fish Shellfish Immunol.">
        <title>Early steps in the European eel (Anguilla anguilla)-Vibrio vulnificus interaction in the gills: Role of the RtxA13 toxin.</title>
        <authorList>
            <person name="Callol A."/>
            <person name="Pajuelo D."/>
            <person name="Ebbesson L."/>
            <person name="Teles M."/>
            <person name="MacKenzie S."/>
            <person name="Amaro C."/>
        </authorList>
    </citation>
    <scope>NUCLEOTIDE SEQUENCE</scope>
</reference>
<evidence type="ECO:0000313" key="1">
    <source>
        <dbReference type="EMBL" id="JAH95217.1"/>
    </source>
</evidence>
<protein>
    <submittedName>
        <fullName evidence="1">Uncharacterized protein</fullName>
    </submittedName>
</protein>
<dbReference type="EMBL" id="GBXM01013360">
    <property type="protein sequence ID" value="JAH95217.1"/>
    <property type="molecule type" value="Transcribed_RNA"/>
</dbReference>
<organism evidence="1">
    <name type="scientific">Anguilla anguilla</name>
    <name type="common">European freshwater eel</name>
    <name type="synonym">Muraena anguilla</name>
    <dbReference type="NCBI Taxonomy" id="7936"/>
    <lineage>
        <taxon>Eukaryota</taxon>
        <taxon>Metazoa</taxon>
        <taxon>Chordata</taxon>
        <taxon>Craniata</taxon>
        <taxon>Vertebrata</taxon>
        <taxon>Euteleostomi</taxon>
        <taxon>Actinopterygii</taxon>
        <taxon>Neopterygii</taxon>
        <taxon>Teleostei</taxon>
        <taxon>Anguilliformes</taxon>
        <taxon>Anguillidae</taxon>
        <taxon>Anguilla</taxon>
    </lineage>
</organism>
<accession>A0A0E9WXI2</accession>
<name>A0A0E9WXI2_ANGAN</name>
<sequence>MISRSGHDITPVPQTWKLKFLQVRQHPHPEKSLMPVYKYALQYKSPNWLCKLGISN</sequence>